<reference evidence="4" key="2">
    <citation type="submission" date="2023-12" db="EMBL/GenBank/DDBJ databases">
        <authorList>
            <person name="Sun Q."/>
            <person name="Inoue M."/>
        </authorList>
    </citation>
    <scope>NUCLEOTIDE SEQUENCE</scope>
    <source>
        <strain evidence="4">JCM 14265</strain>
    </source>
</reference>
<dbReference type="EMBL" id="JBEDNW010000011">
    <property type="protein sequence ID" value="MEZ3168887.1"/>
    <property type="molecule type" value="Genomic_DNA"/>
</dbReference>
<feature type="compositionally biased region" description="Acidic residues" evidence="1">
    <location>
        <begin position="8"/>
        <end position="17"/>
    </location>
</feature>
<evidence type="ECO:0000256" key="1">
    <source>
        <dbReference type="SAM" id="MobiDB-lite"/>
    </source>
</evidence>
<evidence type="ECO:0000313" key="6">
    <source>
        <dbReference type="Proteomes" id="UP001501425"/>
    </source>
</evidence>
<dbReference type="InterPro" id="IPR014495">
    <property type="entry name" value="UCP018671"/>
</dbReference>
<keyword evidence="2" id="KW-0812">Transmembrane</keyword>
<reference evidence="5 7" key="3">
    <citation type="submission" date="2024-06" db="EMBL/GenBank/DDBJ databases">
        <title>Halorubrum miltondacostae sp. nov., a potential PHA producer isolated from an inland solar saltern in Rio Maior, Portugal.</title>
        <authorList>
            <person name="Albuquerque L."/>
            <person name="Viver T."/>
            <person name="Barroso C."/>
            <person name="Claudino R."/>
            <person name="Galvan M."/>
            <person name="Simoes G."/>
            <person name="Lobo Da Cunha A."/>
            <person name="Egas C."/>
        </authorList>
    </citation>
    <scope>NUCLEOTIDE SEQUENCE [LARGE SCALE GENOMIC DNA]</scope>
    <source>
        <strain evidence="5 7">DSM 18646</strain>
    </source>
</reference>
<dbReference type="EMBL" id="BAAADQ010000012">
    <property type="protein sequence ID" value="GAA0546069.1"/>
    <property type="molecule type" value="Genomic_DNA"/>
</dbReference>
<evidence type="ECO:0000313" key="4">
    <source>
        <dbReference type="EMBL" id="GAA0546069.1"/>
    </source>
</evidence>
<evidence type="ECO:0000256" key="2">
    <source>
        <dbReference type="SAM" id="Phobius"/>
    </source>
</evidence>
<keyword evidence="7" id="KW-1185">Reference proteome</keyword>
<feature type="domain" description="DUF1616" evidence="3">
    <location>
        <begin position="46"/>
        <end position="357"/>
    </location>
</feature>
<keyword evidence="2" id="KW-1133">Transmembrane helix</keyword>
<dbReference type="InterPro" id="IPR011674">
    <property type="entry name" value="DUF1616"/>
</dbReference>
<feature type="transmembrane region" description="Helical" evidence="2">
    <location>
        <begin position="146"/>
        <end position="166"/>
    </location>
</feature>
<name>A0AAV3STP9_9EURY</name>
<dbReference type="Proteomes" id="UP001567571">
    <property type="component" value="Unassembled WGS sequence"/>
</dbReference>
<dbReference type="Proteomes" id="UP001501425">
    <property type="component" value="Unassembled WGS sequence"/>
</dbReference>
<dbReference type="PIRSF" id="PIRSF018671">
    <property type="entry name" value="UCP018671"/>
    <property type="match status" value="1"/>
</dbReference>
<organism evidence="4 6">
    <name type="scientific">Halorubrum ejinorense</name>
    <dbReference type="NCBI Taxonomy" id="425309"/>
    <lineage>
        <taxon>Archaea</taxon>
        <taxon>Methanobacteriati</taxon>
        <taxon>Methanobacteriota</taxon>
        <taxon>Stenosarchaea group</taxon>
        <taxon>Halobacteria</taxon>
        <taxon>Halobacteriales</taxon>
        <taxon>Haloferacaceae</taxon>
        <taxon>Halorubrum</taxon>
    </lineage>
</organism>
<feature type="region of interest" description="Disordered" evidence="1">
    <location>
        <begin position="1"/>
        <end position="33"/>
    </location>
</feature>
<reference evidence="4" key="1">
    <citation type="journal article" date="2014" name="Int. J. Syst. Evol. Microbiol.">
        <title>Complete genome sequence of Corynebacterium casei LMG S-19264T (=DSM 44701T), isolated from a smear-ripened cheese.</title>
        <authorList>
            <consortium name="US DOE Joint Genome Institute (JGI-PGF)"/>
            <person name="Walter F."/>
            <person name="Albersmeier A."/>
            <person name="Kalinowski J."/>
            <person name="Ruckert C."/>
        </authorList>
    </citation>
    <scope>NUCLEOTIDE SEQUENCE</scope>
    <source>
        <strain evidence="4">JCM 14265</strain>
    </source>
</reference>
<dbReference type="AlphaFoldDB" id="A0AAV3STP9"/>
<keyword evidence="2" id="KW-0472">Membrane</keyword>
<feature type="transmembrane region" description="Helical" evidence="2">
    <location>
        <begin position="202"/>
        <end position="223"/>
    </location>
</feature>
<comment type="caution">
    <text evidence="4">The sequence shown here is derived from an EMBL/GenBank/DDBJ whole genome shotgun (WGS) entry which is preliminary data.</text>
</comment>
<proteinExistence type="predicted"/>
<dbReference type="Pfam" id="PF07760">
    <property type="entry name" value="DUF1616"/>
    <property type="match status" value="1"/>
</dbReference>
<sequence>MTNGDPITGDDDTEPDADGASRTDDDNVDGASGSKVSLPGDLTAITLVTILTCAAVALPGVRSTGLRSVLTVPFVLFIPGYAIVAVLFPEAGVSDGEAGEETDGSERAVRPGLTYVERAALSFGVSIAVVPLIGLVLNLTPFGIRLAPVLISVSGVTLAASGFAAYRRIQIPANERFSVPYRQWSRSVAGVFSGHESNLDRLLTVVTVVALLLAVTSAGYAIAVPKEADAFTELYLVTEQDDGELVADNYPTEFVSGESKSLVVGVGNYEHQSVEYSLVVELQDATVVNNSTQVHDRVELSRQRLTLADEETWESQLNVTPEMSGERLRLSFMLFKGDPPSAPTTDEAYRETHLWITVSDSAEQS</sequence>
<evidence type="ECO:0000313" key="5">
    <source>
        <dbReference type="EMBL" id="MEZ3168887.1"/>
    </source>
</evidence>
<gene>
    <name evidence="5" type="ORF">ABNG02_16365</name>
    <name evidence="4" type="ORF">GCM10008994_21230</name>
</gene>
<evidence type="ECO:0000313" key="7">
    <source>
        <dbReference type="Proteomes" id="UP001567571"/>
    </source>
</evidence>
<accession>A0AAV3STP9</accession>
<protein>
    <submittedName>
        <fullName evidence="4">DUF1616 domain-containing protein</fullName>
    </submittedName>
</protein>
<feature type="transmembrane region" description="Helical" evidence="2">
    <location>
        <begin position="42"/>
        <end position="61"/>
    </location>
</feature>
<evidence type="ECO:0000259" key="3">
    <source>
        <dbReference type="Pfam" id="PF07760"/>
    </source>
</evidence>
<feature type="transmembrane region" description="Helical" evidence="2">
    <location>
        <begin position="68"/>
        <end position="88"/>
    </location>
</feature>
<dbReference type="RefSeq" id="WP_343778920.1">
    <property type="nucleotide sequence ID" value="NZ_BAAADQ010000012.1"/>
</dbReference>
<feature type="transmembrane region" description="Helical" evidence="2">
    <location>
        <begin position="119"/>
        <end position="139"/>
    </location>
</feature>